<feature type="domain" description="GmrSD restriction endonucleases N-terminal" evidence="1">
    <location>
        <begin position="10"/>
        <end position="240"/>
    </location>
</feature>
<comment type="caution">
    <text evidence="4">The sequence shown here is derived from an EMBL/GenBank/DDBJ whole genome shotgun (WGS) entry which is preliminary data.</text>
</comment>
<dbReference type="RefSeq" id="WP_168969374.1">
    <property type="nucleotide sequence ID" value="NZ_JABAFZ010000004.1"/>
</dbReference>
<dbReference type="Pfam" id="PF18755">
    <property type="entry name" value="RAMA"/>
    <property type="match status" value="1"/>
</dbReference>
<feature type="domain" description="RAMA" evidence="3">
    <location>
        <begin position="609"/>
        <end position="701"/>
    </location>
</feature>
<dbReference type="InterPro" id="IPR004919">
    <property type="entry name" value="GmrSD_N"/>
</dbReference>
<name>A0AB36CJR6_9CORY</name>
<reference evidence="4 5" key="1">
    <citation type="submission" date="2020-04" db="EMBL/GenBank/DDBJ databases">
        <authorList>
            <person name="Hitch T.C.A."/>
            <person name="Wylensek D."/>
            <person name="Clavel T."/>
        </authorList>
    </citation>
    <scope>NUCLEOTIDE SEQUENCE [LARGE SCALE GENOMIC DNA]</scope>
    <source>
        <strain evidence="4 5">BL-383-APC-3D</strain>
    </source>
</reference>
<evidence type="ECO:0000259" key="3">
    <source>
        <dbReference type="Pfam" id="PF18755"/>
    </source>
</evidence>
<dbReference type="AlphaFoldDB" id="A0AB36CJR6"/>
<dbReference type="EMBL" id="JABAFZ010000004">
    <property type="protein sequence ID" value="NME89007.1"/>
    <property type="molecule type" value="Genomic_DNA"/>
</dbReference>
<feature type="domain" description="GmrSD restriction endonucleases C-terminal" evidence="2">
    <location>
        <begin position="443"/>
        <end position="588"/>
    </location>
</feature>
<sequence>METRVQTPLKLFNLPQYLQIPLFQRPYVWNEEHQWEPLWLDVRRLAELRAERAPDATHFLGAVVLQEQASTMGDAEVYSLIDGQQRVTTVQLLMNAASTAFRVAGAQKPATVLAKLTLNDADLGFEGSQQLKVQHSNDDGDPFREVMLAEDPVDYSGIDDGHLITRAHRYFFDQISEWLSDADSELVGSRAEALANTLRLGLEFVVITLTREENSQAIFETLNARGTPLTQADLIKNFVFQKLEDEGVDTRKTYDTQWKLFEQKFWTTDVSLGRYSIPRVSLFLNHWLVSKTGEEISTRATFPRFKHWVEYEADLSMLDIVETLHSQASTYQRWAREADRRDGDLGVVPLFLYRTQAAGIEAIKPAVFWLYDPANEVPSAISDAALRWLESWVMRRALLRRSMTDVSRTVAQLIVELKAATPEQADVRTREFLSALSRPSTYWPSDRELRTEIGELPMYSAHSKSRLRMFLEAIEDDLRGYTTDRPSRTGARVSRDKMYIEHLLPQRWQDHWPVPDLQAEVARDNHVHLLGNLTLLTSSLNSSVSNRAWPGEDGKRAVLERHDVLLMNRKLRGFESWDEKSIAERTEEATSALIRTWPAPEGHDVVPTARTSGSDTRYVPFRELVAAGIIPPGTELFGRGDLSVRATVTPEGNIDVNGRIWDSPSGAAKAILGHSSNGWSYWRTRDGRRINSYKPQLFRMQEATEREENL</sequence>
<accession>A0AB36CJR6</accession>
<gene>
    <name evidence="4" type="ORF">HF853_04825</name>
</gene>
<evidence type="ECO:0000259" key="2">
    <source>
        <dbReference type="Pfam" id="PF07510"/>
    </source>
</evidence>
<evidence type="ECO:0000313" key="4">
    <source>
        <dbReference type="EMBL" id="NME89007.1"/>
    </source>
</evidence>
<dbReference type="Pfam" id="PF03235">
    <property type="entry name" value="GmrSD_N"/>
    <property type="match status" value="1"/>
</dbReference>
<evidence type="ECO:0000313" key="5">
    <source>
        <dbReference type="Proteomes" id="UP000544551"/>
    </source>
</evidence>
<protein>
    <submittedName>
        <fullName evidence="4">DUF4357 domain-containing protein</fullName>
    </submittedName>
</protein>
<evidence type="ECO:0000259" key="1">
    <source>
        <dbReference type="Pfam" id="PF03235"/>
    </source>
</evidence>
<dbReference type="PANTHER" id="PTHR35149:SF1">
    <property type="entry name" value="DUF5655 DOMAIN-CONTAINING PROTEIN"/>
    <property type="match status" value="1"/>
</dbReference>
<dbReference type="Pfam" id="PF07510">
    <property type="entry name" value="GmrSD_C"/>
    <property type="match status" value="1"/>
</dbReference>
<organism evidence="4 5">
    <name type="scientific">Corynebacterium stationis</name>
    <dbReference type="NCBI Taxonomy" id="1705"/>
    <lineage>
        <taxon>Bacteria</taxon>
        <taxon>Bacillati</taxon>
        <taxon>Actinomycetota</taxon>
        <taxon>Actinomycetes</taxon>
        <taxon>Mycobacteriales</taxon>
        <taxon>Corynebacteriaceae</taxon>
        <taxon>Corynebacterium</taxon>
    </lineage>
</organism>
<dbReference type="InterPro" id="IPR011089">
    <property type="entry name" value="GmrSD_C"/>
</dbReference>
<dbReference type="PANTHER" id="PTHR35149">
    <property type="entry name" value="SLL5132 PROTEIN"/>
    <property type="match status" value="1"/>
</dbReference>
<dbReference type="InterPro" id="IPR040843">
    <property type="entry name" value="RAMA"/>
</dbReference>
<dbReference type="Proteomes" id="UP000544551">
    <property type="component" value="Unassembled WGS sequence"/>
</dbReference>
<proteinExistence type="predicted"/>